<keyword evidence="3" id="KW-1185">Reference proteome</keyword>
<keyword evidence="1" id="KW-1133">Transmembrane helix</keyword>
<reference evidence="2 3" key="1">
    <citation type="submission" date="2020-08" db="EMBL/GenBank/DDBJ databases">
        <authorList>
            <person name="Hejnol A."/>
        </authorList>
    </citation>
    <scope>NUCLEOTIDE SEQUENCE [LARGE SCALE GENOMIC DNA]</scope>
</reference>
<dbReference type="AlphaFoldDB" id="A0A7I8WE28"/>
<dbReference type="Proteomes" id="UP000549394">
    <property type="component" value="Unassembled WGS sequence"/>
</dbReference>
<evidence type="ECO:0000256" key="1">
    <source>
        <dbReference type="SAM" id="Phobius"/>
    </source>
</evidence>
<organism evidence="2 3">
    <name type="scientific">Dimorphilus gyrociliatus</name>
    <dbReference type="NCBI Taxonomy" id="2664684"/>
    <lineage>
        <taxon>Eukaryota</taxon>
        <taxon>Metazoa</taxon>
        <taxon>Spiralia</taxon>
        <taxon>Lophotrochozoa</taxon>
        <taxon>Annelida</taxon>
        <taxon>Polychaeta</taxon>
        <taxon>Polychaeta incertae sedis</taxon>
        <taxon>Dinophilidae</taxon>
        <taxon>Dimorphilus</taxon>
    </lineage>
</organism>
<gene>
    <name evidence="2" type="ORF">DGYR_LOCUS13629</name>
</gene>
<feature type="transmembrane region" description="Helical" evidence="1">
    <location>
        <begin position="315"/>
        <end position="337"/>
    </location>
</feature>
<name>A0A7I8WE28_9ANNE</name>
<proteinExistence type="predicted"/>
<accession>A0A7I8WE28</accession>
<keyword evidence="1" id="KW-0472">Membrane</keyword>
<feature type="transmembrane region" description="Helical" evidence="1">
    <location>
        <begin position="275"/>
        <end position="294"/>
    </location>
</feature>
<evidence type="ECO:0000313" key="2">
    <source>
        <dbReference type="EMBL" id="CAD5126383.1"/>
    </source>
</evidence>
<dbReference type="Gene3D" id="2.60.120.260">
    <property type="entry name" value="Galactose-binding domain-like"/>
    <property type="match status" value="1"/>
</dbReference>
<dbReference type="InterPro" id="IPR008979">
    <property type="entry name" value="Galactose-bd-like_sf"/>
</dbReference>
<evidence type="ECO:0000313" key="3">
    <source>
        <dbReference type="Proteomes" id="UP000549394"/>
    </source>
</evidence>
<dbReference type="SUPFAM" id="SSF49785">
    <property type="entry name" value="Galactose-binding domain-like"/>
    <property type="match status" value="1"/>
</dbReference>
<comment type="caution">
    <text evidence="2">The sequence shown here is derived from an EMBL/GenBank/DDBJ whole genome shotgun (WGS) entry which is preliminary data.</text>
</comment>
<protein>
    <submittedName>
        <fullName evidence="2">DgyrCDS14523</fullName>
    </submittedName>
</protein>
<dbReference type="EMBL" id="CAJFCJ010000045">
    <property type="protein sequence ID" value="CAD5126383.1"/>
    <property type="molecule type" value="Genomic_DNA"/>
</dbReference>
<keyword evidence="1" id="KW-0812">Transmembrane</keyword>
<sequence length="346" mass="40296">MYTVNDSYLAKYAVFDEENPINLYSHDEITSNGFLLIDLQADYEIFEICLCNSQNSNHLRNFKVYASNSMIEVENKNLCFHFTDEVSQLTLLEDSSYICKMCNCLGQFVRLQKTEHSYMTITDIKIRGNLSKETDDQLIPLESTELFYANESRLNSLSTLCDRLFSTYVEFSKPYESKYFLQINLRKVLQIKRVILDLPKKQGSSFRYIRVDTLLLRKSHRGGEGTTYSGISTRPYKKHLWRAGKKEDVIFPNNLQDDVLLPNELDLNLTDGDRIYIYLKPTLLTVICLMYFSLERVEYKIIATDITQGTEQINVTVTVYGVYMFRIITSFLSYSILDCCEIHDNN</sequence>